<gene>
    <name evidence="1" type="ORF">NCTC11653_00783</name>
</gene>
<organism evidence="1 2">
    <name type="scientific">Capnocytophaga sputigena</name>
    <dbReference type="NCBI Taxonomy" id="1019"/>
    <lineage>
        <taxon>Bacteria</taxon>
        <taxon>Pseudomonadati</taxon>
        <taxon>Bacteroidota</taxon>
        <taxon>Flavobacteriia</taxon>
        <taxon>Flavobacteriales</taxon>
        <taxon>Flavobacteriaceae</taxon>
        <taxon>Capnocytophaga</taxon>
    </lineage>
</organism>
<sequence length="33" mass="3956">MERFVRTYLTNGEMGTVFYRNGTPEYIVRKNVL</sequence>
<evidence type="ECO:0000313" key="2">
    <source>
        <dbReference type="Proteomes" id="UP000249902"/>
    </source>
</evidence>
<accession>A0AAX2IA30</accession>
<dbReference type="EMBL" id="UAVP01000005">
    <property type="protein sequence ID" value="SQA74883.1"/>
    <property type="molecule type" value="Genomic_DNA"/>
</dbReference>
<protein>
    <submittedName>
        <fullName evidence="1">Uncharacterized protein</fullName>
    </submittedName>
</protein>
<evidence type="ECO:0000313" key="1">
    <source>
        <dbReference type="EMBL" id="SQA74883.1"/>
    </source>
</evidence>
<dbReference type="Proteomes" id="UP000249902">
    <property type="component" value="Unassembled WGS sequence"/>
</dbReference>
<comment type="caution">
    <text evidence="1">The sequence shown here is derived from an EMBL/GenBank/DDBJ whole genome shotgun (WGS) entry which is preliminary data.</text>
</comment>
<dbReference type="AlphaFoldDB" id="A0AAX2IA30"/>
<proteinExistence type="predicted"/>
<name>A0AAX2IA30_CAPSP</name>
<reference evidence="1 2" key="1">
    <citation type="submission" date="2018-06" db="EMBL/GenBank/DDBJ databases">
        <authorList>
            <consortium name="Pathogen Informatics"/>
            <person name="Doyle S."/>
        </authorList>
    </citation>
    <scope>NUCLEOTIDE SEQUENCE [LARGE SCALE GENOMIC DNA]</scope>
    <source>
        <strain evidence="1 2">NCTC11653</strain>
    </source>
</reference>